<dbReference type="WBParaSite" id="ALUE_0002237201-mRNA-1">
    <property type="protein sequence ID" value="ALUE_0002237201-mRNA-1"/>
    <property type="gene ID" value="ALUE_0002237201"/>
</dbReference>
<dbReference type="PANTHER" id="PTHR10157">
    <property type="entry name" value="DOPAMINE BETA HYDROXYLASE RELATED"/>
    <property type="match status" value="1"/>
</dbReference>
<proteinExistence type="predicted"/>
<dbReference type="GO" id="GO:0005615">
    <property type="term" value="C:extracellular space"/>
    <property type="evidence" value="ECO:0007669"/>
    <property type="project" value="TreeGrafter"/>
</dbReference>
<protein>
    <submittedName>
        <fullName evidence="2">DOMON domain-containing protein</fullName>
    </submittedName>
</protein>
<dbReference type="GO" id="GO:0004500">
    <property type="term" value="F:dopamine beta-monooxygenase activity"/>
    <property type="evidence" value="ECO:0007669"/>
    <property type="project" value="InterPro"/>
</dbReference>
<dbReference type="AlphaFoldDB" id="A0A0M3IUE4"/>
<dbReference type="GO" id="GO:0042420">
    <property type="term" value="P:dopamine catabolic process"/>
    <property type="evidence" value="ECO:0007669"/>
    <property type="project" value="TreeGrafter"/>
</dbReference>
<dbReference type="InterPro" id="IPR000945">
    <property type="entry name" value="DBH-like"/>
</dbReference>
<dbReference type="GO" id="GO:0005507">
    <property type="term" value="F:copper ion binding"/>
    <property type="evidence" value="ECO:0007669"/>
    <property type="project" value="TreeGrafter"/>
</dbReference>
<organism evidence="1 2">
    <name type="scientific">Ascaris lumbricoides</name>
    <name type="common">Giant roundworm</name>
    <dbReference type="NCBI Taxonomy" id="6252"/>
    <lineage>
        <taxon>Eukaryota</taxon>
        <taxon>Metazoa</taxon>
        <taxon>Ecdysozoa</taxon>
        <taxon>Nematoda</taxon>
        <taxon>Chromadorea</taxon>
        <taxon>Rhabditida</taxon>
        <taxon>Spirurina</taxon>
        <taxon>Ascaridomorpha</taxon>
        <taxon>Ascaridoidea</taxon>
        <taxon>Ascarididae</taxon>
        <taxon>Ascaris</taxon>
    </lineage>
</organism>
<dbReference type="InterPro" id="IPR045266">
    <property type="entry name" value="DOH_DOMON"/>
</dbReference>
<dbReference type="PANTHER" id="PTHR10157:SF23">
    <property type="entry name" value="MOXD1 HOMOLOG 1"/>
    <property type="match status" value="1"/>
</dbReference>
<dbReference type="GO" id="GO:0042421">
    <property type="term" value="P:norepinephrine biosynthetic process"/>
    <property type="evidence" value="ECO:0007669"/>
    <property type="project" value="TreeGrafter"/>
</dbReference>
<dbReference type="Proteomes" id="UP000036681">
    <property type="component" value="Unplaced"/>
</dbReference>
<accession>A0A0M3IUE4</accession>
<keyword evidence="1" id="KW-1185">Reference proteome</keyword>
<reference evidence="2" key="1">
    <citation type="submission" date="2017-02" db="UniProtKB">
        <authorList>
            <consortium name="WormBaseParasite"/>
        </authorList>
    </citation>
    <scope>IDENTIFICATION</scope>
</reference>
<dbReference type="GO" id="GO:0006589">
    <property type="term" value="P:octopamine biosynthetic process"/>
    <property type="evidence" value="ECO:0007669"/>
    <property type="project" value="TreeGrafter"/>
</dbReference>
<name>A0A0M3IUE4_ASCLU</name>
<evidence type="ECO:0000313" key="1">
    <source>
        <dbReference type="Proteomes" id="UP000036681"/>
    </source>
</evidence>
<evidence type="ECO:0000313" key="2">
    <source>
        <dbReference type="WBParaSite" id="ALUE_0002237201-mRNA-1"/>
    </source>
</evidence>
<dbReference type="GO" id="GO:0030667">
    <property type="term" value="C:secretory granule membrane"/>
    <property type="evidence" value="ECO:0007669"/>
    <property type="project" value="TreeGrafter"/>
</dbReference>
<dbReference type="CDD" id="cd09631">
    <property type="entry name" value="DOMON_DOH"/>
    <property type="match status" value="1"/>
</dbReference>
<sequence>MRQLQLVVFAVVLKIISTSHRTFPYQVLSRLNGTDVEVRWKPDWERQVVHFSVQLSGSPIAWFLVGFSDHGKYRGSDFCKFDGVDVLDGYIARGLVMERDFQQDCIYYGRYRDGSFRFTRKFQTCDMRDYAIEVSIFSGKVYSQVAYNLI</sequence>